<feature type="domain" description="DUF4131" evidence="8">
    <location>
        <begin position="32"/>
        <end position="190"/>
    </location>
</feature>
<dbReference type="InterPro" id="IPR025405">
    <property type="entry name" value="DUF4131"/>
</dbReference>
<feature type="transmembrane region" description="Helical" evidence="6">
    <location>
        <begin position="507"/>
        <end position="524"/>
    </location>
</feature>
<evidence type="ECO:0000256" key="1">
    <source>
        <dbReference type="ARBA" id="ARBA00004651"/>
    </source>
</evidence>
<sequence length="676" mass="77459">MKLLNFTIFKLTICLIIGIVLAHYIELDFSLTPYSTILLIILLGIYWLILRQKINRSPYFALLAYLCMTSIGLNTYNIQNEKLQPDHYSNLTQNVTHNTLILKVKERLKPDAYNDKYIMSVLSFNEKVSSGKLLVNLKRDSLTESLDVDAILFTSSELENIQQPLNPHQFDYSKYLELQQVHHQLYIEKDKFRIVSNSKTSAYGYADQLRKTINERLISAGFKDDVLSIMNALLLGQRQTIDTTIYNNYVNSGTIHILAVSGLHVGIILWMLNFLFRPLLHLKYGNYIRPIVLVAILWSFAVIAGLSPSVTRAVTMFSIISIAMHLKRPANIYNTLAISAFLILLFKPTYLFAVGFQMSYLAVLGIVSIQPILYKFWKPKYLIPDKLWQIFTVTLAAQIGVVPISLFYFHQFPGLFFISNLVVIPFLGLILGFGLLVIVLALLNLLNNVIVTAYSFVIESLNGFIAWVAQFEAFLFRDIPFTLLQVICVYFIIIVLLQIYANKSFKWIVFTLIGIMAFQGTFIYNDFTNKDDAFIVFNKSRYSIIGLKHNDKLVVHHNLDSTKQANDNIIRNYKVGEMLGPIESDSLQHAYQCRDKTILVVDSLGVYKSLTVKPNFVLLRNSPRINLNRLIDSLHPEKIIADASNYKSYVKRWKASSRAKKIPFHYTNEKGAFILR</sequence>
<comment type="caution">
    <text evidence="9">The sequence shown here is derived from an EMBL/GenBank/DDBJ whole genome shotgun (WGS) entry which is preliminary data.</text>
</comment>
<dbReference type="InterPro" id="IPR004477">
    <property type="entry name" value="ComEC_N"/>
</dbReference>
<feature type="transmembrane region" description="Helical" evidence="6">
    <location>
        <begin position="31"/>
        <end position="50"/>
    </location>
</feature>
<feature type="transmembrane region" description="Helical" evidence="6">
    <location>
        <begin position="288"/>
        <end position="310"/>
    </location>
</feature>
<dbReference type="GO" id="GO:0005886">
    <property type="term" value="C:plasma membrane"/>
    <property type="evidence" value="ECO:0007669"/>
    <property type="project" value="UniProtKB-SubCell"/>
</dbReference>
<feature type="transmembrane region" description="Helical" evidence="6">
    <location>
        <begin position="389"/>
        <end position="409"/>
    </location>
</feature>
<evidence type="ECO:0000313" key="9">
    <source>
        <dbReference type="EMBL" id="MBC2844445.1"/>
    </source>
</evidence>
<accession>A0A842IP54</accession>
<protein>
    <submittedName>
        <fullName evidence="9">ComEC/Rec2 family competence protein</fullName>
    </submittedName>
</protein>
<proteinExistence type="predicted"/>
<dbReference type="NCBIfam" id="TIGR00360">
    <property type="entry name" value="ComEC_N-term"/>
    <property type="match status" value="1"/>
</dbReference>
<gene>
    <name evidence="9" type="ORF">H7F21_05015</name>
</gene>
<organism evidence="9 10">
    <name type="scientific">Winogradskyella flava</name>
    <dbReference type="NCBI Taxonomy" id="1884876"/>
    <lineage>
        <taxon>Bacteria</taxon>
        <taxon>Pseudomonadati</taxon>
        <taxon>Bacteroidota</taxon>
        <taxon>Flavobacteriia</taxon>
        <taxon>Flavobacteriales</taxon>
        <taxon>Flavobacteriaceae</taxon>
        <taxon>Winogradskyella</taxon>
    </lineage>
</organism>
<evidence type="ECO:0000256" key="6">
    <source>
        <dbReference type="SAM" id="Phobius"/>
    </source>
</evidence>
<comment type="subcellular location">
    <subcellularLocation>
        <location evidence="1">Cell membrane</location>
        <topology evidence="1">Multi-pass membrane protein</topology>
    </subcellularLocation>
</comment>
<feature type="transmembrane region" description="Helical" evidence="6">
    <location>
        <begin position="481"/>
        <end position="501"/>
    </location>
</feature>
<dbReference type="Pfam" id="PF03772">
    <property type="entry name" value="Competence"/>
    <property type="match status" value="1"/>
</dbReference>
<feature type="transmembrane region" description="Helical" evidence="6">
    <location>
        <begin position="7"/>
        <end position="25"/>
    </location>
</feature>
<feature type="transmembrane region" description="Helical" evidence="6">
    <location>
        <begin position="330"/>
        <end position="346"/>
    </location>
</feature>
<dbReference type="EMBL" id="JACLCP010000001">
    <property type="protein sequence ID" value="MBC2844445.1"/>
    <property type="molecule type" value="Genomic_DNA"/>
</dbReference>
<feature type="transmembrane region" description="Helical" evidence="6">
    <location>
        <begin position="421"/>
        <end position="443"/>
    </location>
</feature>
<evidence type="ECO:0000313" key="10">
    <source>
        <dbReference type="Proteomes" id="UP000533900"/>
    </source>
</evidence>
<feature type="transmembrane region" description="Helical" evidence="6">
    <location>
        <begin position="255"/>
        <end position="276"/>
    </location>
</feature>
<feature type="transmembrane region" description="Helical" evidence="6">
    <location>
        <begin position="358"/>
        <end position="377"/>
    </location>
</feature>
<keyword evidence="4 6" id="KW-1133">Transmembrane helix</keyword>
<dbReference type="InterPro" id="IPR052159">
    <property type="entry name" value="Competence_DNA_uptake"/>
</dbReference>
<evidence type="ECO:0000256" key="2">
    <source>
        <dbReference type="ARBA" id="ARBA00022475"/>
    </source>
</evidence>
<evidence type="ECO:0000256" key="5">
    <source>
        <dbReference type="ARBA" id="ARBA00023136"/>
    </source>
</evidence>
<dbReference type="PANTHER" id="PTHR30619">
    <property type="entry name" value="DNA INTERNALIZATION/COMPETENCE PROTEIN COMEC/REC2"/>
    <property type="match status" value="1"/>
</dbReference>
<name>A0A842IP54_9FLAO</name>
<dbReference type="Proteomes" id="UP000533900">
    <property type="component" value="Unassembled WGS sequence"/>
</dbReference>
<evidence type="ECO:0000259" key="8">
    <source>
        <dbReference type="Pfam" id="PF13567"/>
    </source>
</evidence>
<evidence type="ECO:0000256" key="4">
    <source>
        <dbReference type="ARBA" id="ARBA00022989"/>
    </source>
</evidence>
<feature type="domain" description="ComEC/Rec2-related protein" evidence="7">
    <location>
        <begin position="233"/>
        <end position="497"/>
    </location>
</feature>
<evidence type="ECO:0000259" key="7">
    <source>
        <dbReference type="Pfam" id="PF03772"/>
    </source>
</evidence>
<keyword evidence="10" id="KW-1185">Reference proteome</keyword>
<keyword evidence="2" id="KW-1003">Cell membrane</keyword>
<dbReference type="Pfam" id="PF13567">
    <property type="entry name" value="DUF4131"/>
    <property type="match status" value="1"/>
</dbReference>
<keyword evidence="5 6" id="KW-0472">Membrane</keyword>
<dbReference type="RefSeq" id="WP_185788116.1">
    <property type="nucleotide sequence ID" value="NZ_JACLCP010000001.1"/>
</dbReference>
<keyword evidence="3 6" id="KW-0812">Transmembrane</keyword>
<dbReference type="PANTHER" id="PTHR30619:SF1">
    <property type="entry name" value="RECOMBINATION PROTEIN 2"/>
    <property type="match status" value="1"/>
</dbReference>
<dbReference type="AlphaFoldDB" id="A0A842IP54"/>
<feature type="transmembrane region" description="Helical" evidence="6">
    <location>
        <begin position="449"/>
        <end position="469"/>
    </location>
</feature>
<evidence type="ECO:0000256" key="3">
    <source>
        <dbReference type="ARBA" id="ARBA00022692"/>
    </source>
</evidence>
<reference evidence="9" key="1">
    <citation type="submission" date="2020-08" db="EMBL/GenBank/DDBJ databases">
        <title>Winogradskyella ouciana sp. nov., isolated from the hadal seawater of the Mariana Trench.</title>
        <authorList>
            <person name="He X."/>
        </authorList>
    </citation>
    <scope>NUCLEOTIDE SEQUENCE [LARGE SCALE GENOMIC DNA]</scope>
    <source>
        <strain evidence="9">KCTC 52348</strain>
    </source>
</reference>